<dbReference type="AlphaFoldDB" id="A0A538SA96"/>
<dbReference type="SFLD" id="SFLDS00003">
    <property type="entry name" value="Haloacid_Dehalogenase"/>
    <property type="match status" value="1"/>
</dbReference>
<dbReference type="InterPro" id="IPR023214">
    <property type="entry name" value="HAD_sf"/>
</dbReference>
<evidence type="ECO:0000256" key="1">
    <source>
        <dbReference type="ARBA" id="ARBA00022801"/>
    </source>
</evidence>
<dbReference type="Gene3D" id="3.40.50.1000">
    <property type="entry name" value="HAD superfamily/HAD-like"/>
    <property type="match status" value="1"/>
</dbReference>
<comment type="caution">
    <text evidence="2">The sequence shown here is derived from an EMBL/GenBank/DDBJ whole genome shotgun (WGS) entry which is preliminary data.</text>
</comment>
<dbReference type="InterPro" id="IPR036412">
    <property type="entry name" value="HAD-like_sf"/>
</dbReference>
<dbReference type="InterPro" id="IPR006439">
    <property type="entry name" value="HAD-SF_hydro_IA"/>
</dbReference>
<dbReference type="EMBL" id="VBOS01000487">
    <property type="protein sequence ID" value="TMQ48295.1"/>
    <property type="molecule type" value="Genomic_DNA"/>
</dbReference>
<dbReference type="InterPro" id="IPR006328">
    <property type="entry name" value="2-HAD"/>
</dbReference>
<dbReference type="NCBIfam" id="TIGR01493">
    <property type="entry name" value="HAD-SF-IA-v2"/>
    <property type="match status" value="1"/>
</dbReference>
<dbReference type="SUPFAM" id="SSF56784">
    <property type="entry name" value="HAD-like"/>
    <property type="match status" value="1"/>
</dbReference>
<dbReference type="PANTHER" id="PTHR43316">
    <property type="entry name" value="HYDROLASE, HALOACID DELAHOGENASE-RELATED"/>
    <property type="match status" value="1"/>
</dbReference>
<dbReference type="CDD" id="cd02588">
    <property type="entry name" value="HAD_L2-DEX"/>
    <property type="match status" value="1"/>
</dbReference>
<dbReference type="PRINTS" id="PR00413">
    <property type="entry name" value="HADHALOGNASE"/>
</dbReference>
<proteinExistence type="predicted"/>
<evidence type="ECO:0000313" key="2">
    <source>
        <dbReference type="EMBL" id="TMQ48295.1"/>
    </source>
</evidence>
<gene>
    <name evidence="2" type="ORF">E6K72_13220</name>
</gene>
<reference evidence="2 3" key="1">
    <citation type="journal article" date="2019" name="Nat. Microbiol.">
        <title>Mediterranean grassland soil C-N compound turnover is dependent on rainfall and depth, and is mediated by genomically divergent microorganisms.</title>
        <authorList>
            <person name="Diamond S."/>
            <person name="Andeer P.F."/>
            <person name="Li Z."/>
            <person name="Crits-Christoph A."/>
            <person name="Burstein D."/>
            <person name="Anantharaman K."/>
            <person name="Lane K.R."/>
            <person name="Thomas B.C."/>
            <person name="Pan C."/>
            <person name="Northen T.R."/>
            <person name="Banfield J.F."/>
        </authorList>
    </citation>
    <scope>NUCLEOTIDE SEQUENCE [LARGE SCALE GENOMIC DNA]</scope>
    <source>
        <strain evidence="2">WS_2</strain>
    </source>
</reference>
<dbReference type="Proteomes" id="UP000317716">
    <property type="component" value="Unassembled WGS sequence"/>
</dbReference>
<keyword evidence="1" id="KW-0378">Hydrolase</keyword>
<organism evidence="2 3">
    <name type="scientific">Eiseniibacteriota bacterium</name>
    <dbReference type="NCBI Taxonomy" id="2212470"/>
    <lineage>
        <taxon>Bacteria</taxon>
        <taxon>Candidatus Eiseniibacteriota</taxon>
    </lineage>
</organism>
<dbReference type="Pfam" id="PF00702">
    <property type="entry name" value="Hydrolase"/>
    <property type="match status" value="1"/>
</dbReference>
<dbReference type="PANTHER" id="PTHR43316:SF9">
    <property type="entry name" value="ACID DEHALOGENASE, PUTATIVE (AFU_ORTHOLOGUE AFUA_6G14460)-RELATED"/>
    <property type="match status" value="1"/>
</dbReference>
<dbReference type="SFLD" id="SFLDG01129">
    <property type="entry name" value="C1.5:_HAD__Beta-PGM__Phosphata"/>
    <property type="match status" value="1"/>
</dbReference>
<dbReference type="GO" id="GO:0019120">
    <property type="term" value="F:hydrolase activity, acting on acid halide bonds, in C-halide compounds"/>
    <property type="evidence" value="ECO:0007669"/>
    <property type="project" value="InterPro"/>
</dbReference>
<evidence type="ECO:0000313" key="3">
    <source>
        <dbReference type="Proteomes" id="UP000317716"/>
    </source>
</evidence>
<sequence length="241" mass="26837">MLDFGRFEALTFDCYGTLIDWESGIWSALQPVFRRHRVAVGREAALEMFGALEAEAERPPYRDYKTVLRDVLLGVGRRTDFEASAAECDAFARSVGDWPAFRDTSTALRAIHQRYRLAIVSNVDDDLFAATAPRLGETFDWVVTAEQARSYKPAPAHFELALRRMKLPRDRVLHVAQSLYHDIAPARSLGFATVWVNRRRGRSGTGAPPAAMATPDLEVPDLQTLAHEAGFGGQAPAPPRR</sequence>
<name>A0A538SA96_UNCEI</name>
<accession>A0A538SA96</accession>
<dbReference type="NCBIfam" id="TIGR01428">
    <property type="entry name" value="HAD_type_II"/>
    <property type="match status" value="1"/>
</dbReference>
<dbReference type="Gene3D" id="1.10.150.750">
    <property type="match status" value="1"/>
</dbReference>
<protein>
    <submittedName>
        <fullName evidence="2">Haloacid dehalogenase type II</fullName>
    </submittedName>
</protein>
<dbReference type="InterPro" id="IPR051540">
    <property type="entry name" value="S-2-haloacid_dehalogenase"/>
</dbReference>